<evidence type="ECO:0000313" key="2">
    <source>
        <dbReference type="EMBL" id="KAK3886097.1"/>
    </source>
</evidence>
<reference evidence="2" key="1">
    <citation type="submission" date="2023-10" db="EMBL/GenBank/DDBJ databases">
        <title>Genome assemblies of two species of porcelain crab, Petrolisthes cinctipes and Petrolisthes manimaculis (Anomura: Porcellanidae).</title>
        <authorList>
            <person name="Angst P."/>
        </authorList>
    </citation>
    <scope>NUCLEOTIDE SEQUENCE</scope>
    <source>
        <strain evidence="2">PB745_01</strain>
        <tissue evidence="2">Gill</tissue>
    </source>
</reference>
<keyword evidence="3" id="KW-1185">Reference proteome</keyword>
<evidence type="ECO:0000256" key="1">
    <source>
        <dbReference type="SAM" id="MobiDB-lite"/>
    </source>
</evidence>
<name>A0AAE1G6U9_PETCI</name>
<dbReference type="AlphaFoldDB" id="A0AAE1G6U9"/>
<sequence length="259" mass="29324">MPKRKFREEWLQEEYFRGWLRKVDGDDYSAYCNVCKSTLVTEVSTLKRHSSSRRHTEGLARQTVAPAAQPPPPDRDDDPVTRAEIKLTAFLAEHNVSINTVDHLTSLLKDIFPDSNIASKLSLKRTKATRILGNIGKVAKIDVYEALRENKFSLIVDETTDVRGLCDESLFDTTYLVLGESGEKPVFRGFSNSQLQWTGTTWTLTYLPENNVKATMTTKFEDEYPVGLRQWITEGDRCSLQQGSSQFLVISACQASSFK</sequence>
<organism evidence="2 3">
    <name type="scientific">Petrolisthes cinctipes</name>
    <name type="common">Flat porcelain crab</name>
    <dbReference type="NCBI Taxonomy" id="88211"/>
    <lineage>
        <taxon>Eukaryota</taxon>
        <taxon>Metazoa</taxon>
        <taxon>Ecdysozoa</taxon>
        <taxon>Arthropoda</taxon>
        <taxon>Crustacea</taxon>
        <taxon>Multicrustacea</taxon>
        <taxon>Malacostraca</taxon>
        <taxon>Eumalacostraca</taxon>
        <taxon>Eucarida</taxon>
        <taxon>Decapoda</taxon>
        <taxon>Pleocyemata</taxon>
        <taxon>Anomura</taxon>
        <taxon>Galatheoidea</taxon>
        <taxon>Porcellanidae</taxon>
        <taxon>Petrolisthes</taxon>
    </lineage>
</organism>
<protein>
    <submittedName>
        <fullName evidence="2">Uncharacterized protein</fullName>
    </submittedName>
</protein>
<feature type="region of interest" description="Disordered" evidence="1">
    <location>
        <begin position="46"/>
        <end position="79"/>
    </location>
</feature>
<dbReference type="PANTHER" id="PTHR37162">
    <property type="entry name" value="HAT FAMILY DIMERISATION DOMAINCONTAINING PROTEIN-RELATED"/>
    <property type="match status" value="1"/>
</dbReference>
<accession>A0AAE1G6U9</accession>
<dbReference type="Proteomes" id="UP001286313">
    <property type="component" value="Unassembled WGS sequence"/>
</dbReference>
<gene>
    <name evidence="2" type="ORF">Pcinc_009731</name>
</gene>
<dbReference type="EMBL" id="JAWQEG010000727">
    <property type="protein sequence ID" value="KAK3886097.1"/>
    <property type="molecule type" value="Genomic_DNA"/>
</dbReference>
<comment type="caution">
    <text evidence="2">The sequence shown here is derived from an EMBL/GenBank/DDBJ whole genome shotgun (WGS) entry which is preliminary data.</text>
</comment>
<dbReference type="PANTHER" id="PTHR37162:SF1">
    <property type="entry name" value="BED-TYPE DOMAIN-CONTAINING PROTEIN"/>
    <property type="match status" value="1"/>
</dbReference>
<evidence type="ECO:0000313" key="3">
    <source>
        <dbReference type="Proteomes" id="UP001286313"/>
    </source>
</evidence>
<proteinExistence type="predicted"/>